<dbReference type="PATRIC" id="fig|285.49.peg.4446"/>
<dbReference type="EMBL" id="JNVD01000005">
    <property type="protein sequence ID" value="KOC30474.1"/>
    <property type="molecule type" value="Genomic_DNA"/>
</dbReference>
<dbReference type="RefSeq" id="WP_053281729.1">
    <property type="nucleotide sequence ID" value="NZ_JNVD01000005.1"/>
</dbReference>
<proteinExistence type="predicted"/>
<protein>
    <submittedName>
        <fullName evidence="1">Uncharacterized protein</fullName>
    </submittedName>
</protein>
<gene>
    <name evidence="1" type="ORF">GL58_21480</name>
</gene>
<evidence type="ECO:0000313" key="1">
    <source>
        <dbReference type="EMBL" id="KOC30474.1"/>
    </source>
</evidence>
<accession>A0A0L7N8D8</accession>
<reference evidence="2" key="1">
    <citation type="submission" date="2014-06" db="EMBL/GenBank/DDBJ databases">
        <title>Draft genome sequence of C. testosteroni WDL7.</title>
        <authorList>
            <person name="Wu Y."/>
            <person name="Seshan H."/>
            <person name="Arumugam K."/>
        </authorList>
    </citation>
    <scope>NUCLEOTIDE SEQUENCE [LARGE SCALE GENOMIC DNA]</scope>
    <source>
        <strain evidence="2">WDL7</strain>
    </source>
</reference>
<name>A0A0L7N8D8_COMTE</name>
<organism evidence="1 2">
    <name type="scientific">Comamonas testosteroni</name>
    <name type="common">Pseudomonas testosteroni</name>
    <dbReference type="NCBI Taxonomy" id="285"/>
    <lineage>
        <taxon>Bacteria</taxon>
        <taxon>Pseudomonadati</taxon>
        <taxon>Pseudomonadota</taxon>
        <taxon>Betaproteobacteria</taxon>
        <taxon>Burkholderiales</taxon>
        <taxon>Comamonadaceae</taxon>
        <taxon>Comamonas</taxon>
    </lineage>
</organism>
<dbReference type="AlphaFoldDB" id="A0A0L7N8D8"/>
<comment type="caution">
    <text evidence="1">The sequence shown here is derived from an EMBL/GenBank/DDBJ whole genome shotgun (WGS) entry which is preliminary data.</text>
</comment>
<evidence type="ECO:0000313" key="2">
    <source>
        <dbReference type="Proteomes" id="UP000037442"/>
    </source>
</evidence>
<dbReference type="Proteomes" id="UP000037442">
    <property type="component" value="Unassembled WGS sequence"/>
</dbReference>
<sequence length="71" mass="8395">MKSRPLPEKLRVQLLREGLRIAEEQGIPRLIGEDFRVLVRFDETVSKVHFSFRAPDDLSQDKPAEHWIQLR</sequence>